<accession>A0ABR4G9V8</accession>
<name>A0ABR4G9V8_9EURO</name>
<proteinExistence type="predicted"/>
<protein>
    <submittedName>
        <fullName evidence="1">Uncharacterized protein</fullName>
    </submittedName>
</protein>
<sequence>MVHIRLIRRFFRASQEAGFFLATAGPTRTYLLVHETGVQMPQLRNHGALDLGKSGMDNNESDPGLEPVNLWQCFAACNVVAVKPLAQVVDPTLSGKKVVIPRYRAVVLPGRSQYDLSWQWVYSVQLARDRGLRATHLNHHARGSQVRCCTQVTAAIWSEHREDPLPSCEGSMVEGEGGQSYRKKRCGHSSSTLESVAAVACL</sequence>
<dbReference type="Proteomes" id="UP001610563">
    <property type="component" value="Unassembled WGS sequence"/>
</dbReference>
<feature type="non-terminal residue" evidence="1">
    <location>
        <position position="202"/>
    </location>
</feature>
<gene>
    <name evidence="1" type="ORF">BJX66DRAFT_301356</name>
</gene>
<evidence type="ECO:0000313" key="2">
    <source>
        <dbReference type="Proteomes" id="UP001610563"/>
    </source>
</evidence>
<comment type="caution">
    <text evidence="1">The sequence shown here is derived from an EMBL/GenBank/DDBJ whole genome shotgun (WGS) entry which is preliminary data.</text>
</comment>
<dbReference type="EMBL" id="JBFTWV010000032">
    <property type="protein sequence ID" value="KAL2795786.1"/>
    <property type="molecule type" value="Genomic_DNA"/>
</dbReference>
<reference evidence="1 2" key="1">
    <citation type="submission" date="2024-07" db="EMBL/GenBank/DDBJ databases">
        <title>Section-level genome sequencing and comparative genomics of Aspergillus sections Usti and Cavernicolus.</title>
        <authorList>
            <consortium name="Lawrence Berkeley National Laboratory"/>
            <person name="Nybo J.L."/>
            <person name="Vesth T.C."/>
            <person name="Theobald S."/>
            <person name="Frisvad J.C."/>
            <person name="Larsen T.O."/>
            <person name="Kjaerboelling I."/>
            <person name="Rothschild-Mancinelli K."/>
            <person name="Lyhne E.K."/>
            <person name="Kogle M.E."/>
            <person name="Barry K."/>
            <person name="Clum A."/>
            <person name="Na H."/>
            <person name="Ledsgaard L."/>
            <person name="Lin J."/>
            <person name="Lipzen A."/>
            <person name="Kuo A."/>
            <person name="Riley R."/>
            <person name="Mondo S."/>
            <person name="Labutti K."/>
            <person name="Haridas S."/>
            <person name="Pangalinan J."/>
            <person name="Salamov A.A."/>
            <person name="Simmons B.A."/>
            <person name="Magnuson J.K."/>
            <person name="Chen J."/>
            <person name="Drula E."/>
            <person name="Henrissat B."/>
            <person name="Wiebenga A."/>
            <person name="Lubbers R.J."/>
            <person name="Gomes A.C."/>
            <person name="Makela M.R."/>
            <person name="Stajich J."/>
            <person name="Grigoriev I.V."/>
            <person name="Mortensen U.H."/>
            <person name="De Vries R.P."/>
            <person name="Baker S.E."/>
            <person name="Andersen M.R."/>
        </authorList>
    </citation>
    <scope>NUCLEOTIDE SEQUENCE [LARGE SCALE GENOMIC DNA]</scope>
    <source>
        <strain evidence="1 2">CBS 209.92</strain>
    </source>
</reference>
<evidence type="ECO:0000313" key="1">
    <source>
        <dbReference type="EMBL" id="KAL2795786.1"/>
    </source>
</evidence>
<organism evidence="1 2">
    <name type="scientific">Aspergillus keveii</name>
    <dbReference type="NCBI Taxonomy" id="714993"/>
    <lineage>
        <taxon>Eukaryota</taxon>
        <taxon>Fungi</taxon>
        <taxon>Dikarya</taxon>
        <taxon>Ascomycota</taxon>
        <taxon>Pezizomycotina</taxon>
        <taxon>Eurotiomycetes</taxon>
        <taxon>Eurotiomycetidae</taxon>
        <taxon>Eurotiales</taxon>
        <taxon>Aspergillaceae</taxon>
        <taxon>Aspergillus</taxon>
        <taxon>Aspergillus subgen. Nidulantes</taxon>
    </lineage>
</organism>
<keyword evidence="2" id="KW-1185">Reference proteome</keyword>